<feature type="region of interest" description="Disordered" evidence="1">
    <location>
        <begin position="251"/>
        <end position="325"/>
    </location>
</feature>
<dbReference type="AlphaFoldDB" id="A0A1L4BU56"/>
<feature type="compositionally biased region" description="Polar residues" evidence="1">
    <location>
        <begin position="287"/>
        <end position="325"/>
    </location>
</feature>
<gene>
    <name evidence="2" type="ORF">F7310_08235</name>
</gene>
<accession>A0A1L4BU56</accession>
<organism evidence="2 3">
    <name type="scientific">Francisella uliginis</name>
    <dbReference type="NCBI Taxonomy" id="573570"/>
    <lineage>
        <taxon>Bacteria</taxon>
        <taxon>Pseudomonadati</taxon>
        <taxon>Pseudomonadota</taxon>
        <taxon>Gammaproteobacteria</taxon>
        <taxon>Thiotrichales</taxon>
        <taxon>Francisellaceae</taxon>
        <taxon>Francisella</taxon>
    </lineage>
</organism>
<dbReference type="OrthoDB" id="5603751at2"/>
<evidence type="ECO:0000256" key="1">
    <source>
        <dbReference type="SAM" id="MobiDB-lite"/>
    </source>
</evidence>
<dbReference type="KEGG" id="frx:F7310_08235"/>
<evidence type="ECO:0000313" key="2">
    <source>
        <dbReference type="EMBL" id="API87354.1"/>
    </source>
</evidence>
<feature type="compositionally biased region" description="Low complexity" evidence="1">
    <location>
        <begin position="262"/>
        <end position="281"/>
    </location>
</feature>
<dbReference type="STRING" id="573570.F7310_08235"/>
<proteinExistence type="predicted"/>
<evidence type="ECO:0000313" key="3">
    <source>
        <dbReference type="Proteomes" id="UP000184222"/>
    </source>
</evidence>
<dbReference type="Proteomes" id="UP000184222">
    <property type="component" value="Chromosome"/>
</dbReference>
<name>A0A1L4BU56_9GAMM</name>
<dbReference type="RefSeq" id="WP_072713139.1">
    <property type="nucleotide sequence ID" value="NZ_CP016796.1"/>
</dbReference>
<keyword evidence="3" id="KW-1185">Reference proteome</keyword>
<sequence length="325" mass="36365">MRNISKTLVILGFAFLLQDCSTNKVDNDFSYENLSETVSGAPFRNRKYDYARAQVSEEPSLKIPTGLNGNKIKPALKLPEGNNNYAKSQVSEAQKEMLPPNYSDKFNMSKIIDDQIAKVSISVLYDDTGALKLVFREPIAITLNLLEEYFKDRPKDYKLLSVDDEILEGNLIRVKDIKKNLIFVIKARKVDDLSSLVKINAVFTGDGKTQAPDHINESVKLLTQIRKALNDTKLKSDANIKIVKQTEAQLDPSVKSTKDNKNSMSGISGSSKKKSSFGFGSYDRTMNKSNAQQQESQSYQDYTQMTAPSDSKVYDSNTQAQVLNT</sequence>
<dbReference type="EMBL" id="CP016796">
    <property type="protein sequence ID" value="API87354.1"/>
    <property type="molecule type" value="Genomic_DNA"/>
</dbReference>
<reference evidence="2 3" key="1">
    <citation type="journal article" date="2016" name="Appl. Environ. Microbiol.">
        <title>Whole genome relationships among Francisella bacteria of diverse origin define new species and provide specific regions for detection.</title>
        <authorList>
            <person name="Challacombe J.F."/>
            <person name="Petersen J.M."/>
            <person name="Gallegos-Graves V."/>
            <person name="Hodge D."/>
            <person name="Pillai S."/>
            <person name="Kuske C.R."/>
        </authorList>
    </citation>
    <scope>NUCLEOTIDE SEQUENCE [LARGE SCALE GENOMIC DNA]</scope>
    <source>
        <strain evidence="3">TX07-7310</strain>
    </source>
</reference>
<protein>
    <submittedName>
        <fullName evidence="2">Uncharacterized protein</fullName>
    </submittedName>
</protein>